<dbReference type="EMBL" id="SOSA01001253">
    <property type="protein sequence ID" value="THC87377.1"/>
    <property type="molecule type" value="Genomic_DNA"/>
</dbReference>
<evidence type="ECO:0000313" key="2">
    <source>
        <dbReference type="Proteomes" id="UP000308092"/>
    </source>
</evidence>
<proteinExistence type="predicted"/>
<protein>
    <submittedName>
        <fullName evidence="1">Uncharacterized protein</fullName>
    </submittedName>
</protein>
<organism evidence="1 2">
    <name type="scientific">Aspergillus tanneri</name>
    <dbReference type="NCBI Taxonomy" id="1220188"/>
    <lineage>
        <taxon>Eukaryota</taxon>
        <taxon>Fungi</taxon>
        <taxon>Dikarya</taxon>
        <taxon>Ascomycota</taxon>
        <taxon>Pezizomycotina</taxon>
        <taxon>Eurotiomycetes</taxon>
        <taxon>Eurotiomycetidae</taxon>
        <taxon>Eurotiales</taxon>
        <taxon>Aspergillaceae</taxon>
        <taxon>Aspergillus</taxon>
        <taxon>Aspergillus subgen. Circumdati</taxon>
    </lineage>
</organism>
<reference evidence="1 2" key="1">
    <citation type="submission" date="2019-03" db="EMBL/GenBank/DDBJ databases">
        <title>The genome sequence of a newly discovered highly antifungal drug resistant Aspergillus species, Aspergillus tanneri NIH 1004.</title>
        <authorList>
            <person name="Mounaud S."/>
            <person name="Singh I."/>
            <person name="Joardar V."/>
            <person name="Pakala S."/>
            <person name="Pakala S."/>
            <person name="Venepally P."/>
            <person name="Hoover J."/>
            <person name="Nierman W."/>
            <person name="Chung J."/>
            <person name="Losada L."/>
        </authorList>
    </citation>
    <scope>NUCLEOTIDE SEQUENCE [LARGE SCALE GENOMIC DNA]</scope>
    <source>
        <strain evidence="1 2">NIH1004</strain>
    </source>
</reference>
<dbReference type="AlphaFoldDB" id="A0A4S3J0F3"/>
<dbReference type="Proteomes" id="UP000308092">
    <property type="component" value="Unassembled WGS sequence"/>
</dbReference>
<dbReference type="VEuPathDB" id="FungiDB:EYZ11_013176"/>
<evidence type="ECO:0000313" key="1">
    <source>
        <dbReference type="EMBL" id="THC87377.1"/>
    </source>
</evidence>
<comment type="caution">
    <text evidence="1">The sequence shown here is derived from an EMBL/GenBank/DDBJ whole genome shotgun (WGS) entry which is preliminary data.</text>
</comment>
<name>A0A4S3J0F3_9EURO</name>
<sequence length="117" mass="13175">MTEMDDVIAWYNRLFEEENPQEESINSKPTVASTTTPEIAKSYAPWKVNLREINSNKTRARAKELGAQIPCDGCKAANVGRKCCQEINSACTVLTIYFEILDPAELKRLGLDPLNPW</sequence>
<accession>A0A4S3J0F3</accession>
<keyword evidence="2" id="KW-1185">Reference proteome</keyword>
<gene>
    <name evidence="1" type="ORF">EYZ11_013176</name>
</gene>